<organism evidence="2 3">
    <name type="scientific">Eumeta variegata</name>
    <name type="common">Bagworm moth</name>
    <name type="synonym">Eumeta japonica</name>
    <dbReference type="NCBI Taxonomy" id="151549"/>
    <lineage>
        <taxon>Eukaryota</taxon>
        <taxon>Metazoa</taxon>
        <taxon>Ecdysozoa</taxon>
        <taxon>Arthropoda</taxon>
        <taxon>Hexapoda</taxon>
        <taxon>Insecta</taxon>
        <taxon>Pterygota</taxon>
        <taxon>Neoptera</taxon>
        <taxon>Endopterygota</taxon>
        <taxon>Lepidoptera</taxon>
        <taxon>Glossata</taxon>
        <taxon>Ditrysia</taxon>
        <taxon>Tineoidea</taxon>
        <taxon>Psychidae</taxon>
        <taxon>Oiketicinae</taxon>
        <taxon>Eumeta</taxon>
    </lineage>
</organism>
<reference evidence="2 3" key="1">
    <citation type="journal article" date="2019" name="Commun. Biol.">
        <title>The bagworm genome reveals a unique fibroin gene that provides high tensile strength.</title>
        <authorList>
            <person name="Kono N."/>
            <person name="Nakamura H."/>
            <person name="Ohtoshi R."/>
            <person name="Tomita M."/>
            <person name="Numata K."/>
            <person name="Arakawa K."/>
        </authorList>
    </citation>
    <scope>NUCLEOTIDE SEQUENCE [LARGE SCALE GENOMIC DNA]</scope>
</reference>
<protein>
    <submittedName>
        <fullName evidence="2">Uncharacterized protein</fullName>
    </submittedName>
</protein>
<accession>A0A4C1TT94</accession>
<evidence type="ECO:0000256" key="1">
    <source>
        <dbReference type="SAM" id="MobiDB-lite"/>
    </source>
</evidence>
<proteinExistence type="predicted"/>
<comment type="caution">
    <text evidence="2">The sequence shown here is derived from an EMBL/GenBank/DDBJ whole genome shotgun (WGS) entry which is preliminary data.</text>
</comment>
<evidence type="ECO:0000313" key="2">
    <source>
        <dbReference type="EMBL" id="GBP17124.1"/>
    </source>
</evidence>
<evidence type="ECO:0000313" key="3">
    <source>
        <dbReference type="Proteomes" id="UP000299102"/>
    </source>
</evidence>
<feature type="region of interest" description="Disordered" evidence="1">
    <location>
        <begin position="135"/>
        <end position="154"/>
    </location>
</feature>
<sequence>MEKSDIYDVEETACRYVEEPRVGRRHALARRPPARAVPVAQYTSSEKCRVTSTNFIELNQGGKIQKRNKDGDRTITGTVEIEDEKWDRYHDEHMSTVDINDTTTEIDTRVEANSDSVAVEKRDIRSVKRKLRTYPEVADKQAKKKNMEPSPSYK</sequence>
<name>A0A4C1TT94_EUMVA</name>
<dbReference type="AlphaFoldDB" id="A0A4C1TT94"/>
<dbReference type="Proteomes" id="UP000299102">
    <property type="component" value="Unassembled WGS sequence"/>
</dbReference>
<feature type="compositionally biased region" description="Basic and acidic residues" evidence="1">
    <location>
        <begin position="137"/>
        <end position="147"/>
    </location>
</feature>
<keyword evidence="3" id="KW-1185">Reference proteome</keyword>
<gene>
    <name evidence="2" type="ORF">EVAR_17251_1</name>
</gene>
<dbReference type="EMBL" id="BGZK01000085">
    <property type="protein sequence ID" value="GBP17124.1"/>
    <property type="molecule type" value="Genomic_DNA"/>
</dbReference>